<dbReference type="PROSITE" id="PS50088">
    <property type="entry name" value="ANK_REPEAT"/>
    <property type="match status" value="1"/>
</dbReference>
<sequence>MINYIICNCKYKSLNYYIYKRFKGNISPLSCAILEKNFEVANLLLNKKADINFKIENDDLFFFLFSKNQLDIENLKFLLNHNINVPSSHFINMLIEAGNNSITEVILKHYNFDIVSILNLLNFYKYKVPLTIPQLRKAIERIEFNESMYESAVSKDNYEALELLFKFDLRDEHKRSKNLFKILNNENNMYKKDSIVDAIKNKRIKLSLDKHFIDNLSTIEQKRNVIMDMIKEDKVMELNSFIKENKFSLSYFNNKTMDILMFALNHKASYEMIKLIIRYNPYENLNYTVGFSDTPLLSAISNNRFDVADLLIQHGSNINYVVSFERIIYYLYFRKLNPQLLKYLLKRGAELSYNTFDLMQKLIESSQNDLIETIFKFLIYDNNFILSFLNIYHHRIALSYQQLKKVIWKEKSKFKIKNNWYATAINKKNYEALKILTCYDSRKNFNALKILSEYQS</sequence>
<dbReference type="PROSITE" id="PS50297">
    <property type="entry name" value="ANK_REP_REGION"/>
    <property type="match status" value="1"/>
</dbReference>
<keyword evidence="2 3" id="KW-0040">ANK repeat</keyword>
<name>A0A1Y2CC12_9FUNG</name>
<evidence type="ECO:0000256" key="3">
    <source>
        <dbReference type="PROSITE-ProRule" id="PRU00023"/>
    </source>
</evidence>
<dbReference type="SMART" id="SM00248">
    <property type="entry name" value="ANK"/>
    <property type="match status" value="5"/>
</dbReference>
<dbReference type="Proteomes" id="UP000193920">
    <property type="component" value="Unassembled WGS sequence"/>
</dbReference>
<dbReference type="EMBL" id="MCOG01000113">
    <property type="protein sequence ID" value="ORY44572.1"/>
    <property type="molecule type" value="Genomic_DNA"/>
</dbReference>
<dbReference type="Gene3D" id="1.25.40.20">
    <property type="entry name" value="Ankyrin repeat-containing domain"/>
    <property type="match status" value="2"/>
</dbReference>
<dbReference type="InterPro" id="IPR002110">
    <property type="entry name" value="Ankyrin_rpt"/>
</dbReference>
<comment type="caution">
    <text evidence="4">The sequence shown here is derived from an EMBL/GenBank/DDBJ whole genome shotgun (WGS) entry which is preliminary data.</text>
</comment>
<dbReference type="SUPFAM" id="SSF48403">
    <property type="entry name" value="Ankyrin repeat"/>
    <property type="match status" value="1"/>
</dbReference>
<dbReference type="InterPro" id="IPR036770">
    <property type="entry name" value="Ankyrin_rpt-contain_sf"/>
</dbReference>
<dbReference type="PANTHER" id="PTHR24198">
    <property type="entry name" value="ANKYRIN REPEAT AND PROTEIN KINASE DOMAIN-CONTAINING PROTEIN"/>
    <property type="match status" value="1"/>
</dbReference>
<evidence type="ECO:0000313" key="4">
    <source>
        <dbReference type="EMBL" id="ORY44572.1"/>
    </source>
</evidence>
<evidence type="ECO:0000256" key="1">
    <source>
        <dbReference type="ARBA" id="ARBA00022737"/>
    </source>
</evidence>
<keyword evidence="5" id="KW-1185">Reference proteome</keyword>
<feature type="repeat" description="ANK" evidence="3">
    <location>
        <begin position="291"/>
        <end position="323"/>
    </location>
</feature>
<organism evidence="4 5">
    <name type="scientific">Neocallimastix californiae</name>
    <dbReference type="NCBI Taxonomy" id="1754190"/>
    <lineage>
        <taxon>Eukaryota</taxon>
        <taxon>Fungi</taxon>
        <taxon>Fungi incertae sedis</taxon>
        <taxon>Chytridiomycota</taxon>
        <taxon>Chytridiomycota incertae sedis</taxon>
        <taxon>Neocallimastigomycetes</taxon>
        <taxon>Neocallimastigales</taxon>
        <taxon>Neocallimastigaceae</taxon>
        <taxon>Neocallimastix</taxon>
    </lineage>
</organism>
<evidence type="ECO:0000313" key="5">
    <source>
        <dbReference type="Proteomes" id="UP000193920"/>
    </source>
</evidence>
<dbReference type="Pfam" id="PF13606">
    <property type="entry name" value="Ank_3"/>
    <property type="match status" value="1"/>
</dbReference>
<evidence type="ECO:0000256" key="2">
    <source>
        <dbReference type="ARBA" id="ARBA00023043"/>
    </source>
</evidence>
<reference evidence="4 5" key="1">
    <citation type="submission" date="2016-08" db="EMBL/GenBank/DDBJ databases">
        <title>A Parts List for Fungal Cellulosomes Revealed by Comparative Genomics.</title>
        <authorList>
            <consortium name="DOE Joint Genome Institute"/>
            <person name="Haitjema C.H."/>
            <person name="Gilmore S.P."/>
            <person name="Henske J.K."/>
            <person name="Solomon K.V."/>
            <person name="De Groot R."/>
            <person name="Kuo A."/>
            <person name="Mondo S.J."/>
            <person name="Salamov A.A."/>
            <person name="Labutti K."/>
            <person name="Zhao Z."/>
            <person name="Chiniquy J."/>
            <person name="Barry K."/>
            <person name="Brewer H.M."/>
            <person name="Purvine S.O."/>
            <person name="Wright A.T."/>
            <person name="Boxma B."/>
            <person name="Van Alen T."/>
            <person name="Hackstein J.H."/>
            <person name="Baker S.E."/>
            <person name="Grigoriev I.V."/>
            <person name="O'Malley M.A."/>
        </authorList>
    </citation>
    <scope>NUCLEOTIDE SEQUENCE [LARGE SCALE GENOMIC DNA]</scope>
    <source>
        <strain evidence="4 5">G1</strain>
    </source>
</reference>
<dbReference type="GO" id="GO:0005737">
    <property type="term" value="C:cytoplasm"/>
    <property type="evidence" value="ECO:0007669"/>
    <property type="project" value="TreeGrafter"/>
</dbReference>
<dbReference type="PANTHER" id="PTHR24198:SF165">
    <property type="entry name" value="ANKYRIN REPEAT-CONTAINING PROTEIN-RELATED"/>
    <property type="match status" value="1"/>
</dbReference>
<accession>A0A1Y2CC12</accession>
<dbReference type="OrthoDB" id="2150341at2759"/>
<dbReference type="AlphaFoldDB" id="A0A1Y2CC12"/>
<proteinExistence type="predicted"/>
<protein>
    <submittedName>
        <fullName evidence="4">Uncharacterized protein</fullName>
    </submittedName>
</protein>
<keyword evidence="1" id="KW-0677">Repeat</keyword>
<gene>
    <name evidence="4" type="ORF">LY90DRAFT_21171</name>
</gene>